<dbReference type="Pfam" id="PF00497">
    <property type="entry name" value="SBP_bac_3"/>
    <property type="match status" value="1"/>
</dbReference>
<gene>
    <name evidence="3" type="ORF">SAMN05216266_10194</name>
</gene>
<dbReference type="Gene3D" id="3.40.190.10">
    <property type="entry name" value="Periplasmic binding protein-like II"/>
    <property type="match status" value="2"/>
</dbReference>
<name>A0A1I0V9E3_9PSEU</name>
<keyword evidence="1" id="KW-0732">Signal</keyword>
<reference evidence="4" key="1">
    <citation type="submission" date="2016-10" db="EMBL/GenBank/DDBJ databases">
        <authorList>
            <person name="Varghese N."/>
            <person name="Submissions S."/>
        </authorList>
    </citation>
    <scope>NUCLEOTIDE SEQUENCE [LARGE SCALE GENOMIC DNA]</scope>
    <source>
        <strain evidence="4">CGMCC 4.3568</strain>
    </source>
</reference>
<dbReference type="EMBL" id="FOKG01000001">
    <property type="protein sequence ID" value="SFA72945.1"/>
    <property type="molecule type" value="Genomic_DNA"/>
</dbReference>
<sequence length="326" mass="34633">MRGPWSRREILRAGLATGAVAMTSGLTTACAELGFGDTLERIRREGVVRLGHAGERPFAYEDDGLLGALPAVHRVVFERLVGEGVEVVGVRTLFRYLLEGLNSGRYDAVAAGMFIGGPRCDLALFSAPIYCARAALLVRKGNPVGLSDYASVAAREAKLAVLGGTAEQSYAAAAGVARERLRVVASQREGVEAVAENDADAFTLTSVSLRALVDSLRAQEPPPDRPDDPALDGGEPAELVEVLDPFVPAVEGQPQLGCGGAAFRKTDQALRDAFNSELTALRREGRILPLTEPYGFTRAEMPPSDVTTEQLCRTGTAGAYLDPLPR</sequence>
<dbReference type="SMART" id="SM00062">
    <property type="entry name" value="PBPb"/>
    <property type="match status" value="1"/>
</dbReference>
<dbReference type="Proteomes" id="UP000243799">
    <property type="component" value="Unassembled WGS sequence"/>
</dbReference>
<protein>
    <submittedName>
        <fullName evidence="3">Amino acid ABC transporter substrate-binding protein, PAAT family</fullName>
    </submittedName>
</protein>
<dbReference type="STRING" id="490629.SAMN05216266_10194"/>
<evidence type="ECO:0000256" key="1">
    <source>
        <dbReference type="ARBA" id="ARBA00022729"/>
    </source>
</evidence>
<organism evidence="3 4">
    <name type="scientific">Amycolatopsis marina</name>
    <dbReference type="NCBI Taxonomy" id="490629"/>
    <lineage>
        <taxon>Bacteria</taxon>
        <taxon>Bacillati</taxon>
        <taxon>Actinomycetota</taxon>
        <taxon>Actinomycetes</taxon>
        <taxon>Pseudonocardiales</taxon>
        <taxon>Pseudonocardiaceae</taxon>
        <taxon>Amycolatopsis</taxon>
    </lineage>
</organism>
<dbReference type="AlphaFoldDB" id="A0A1I0V9E3"/>
<dbReference type="InterPro" id="IPR001638">
    <property type="entry name" value="Solute-binding_3/MltF_N"/>
</dbReference>
<evidence type="ECO:0000313" key="4">
    <source>
        <dbReference type="Proteomes" id="UP000243799"/>
    </source>
</evidence>
<dbReference type="PANTHER" id="PTHR35936">
    <property type="entry name" value="MEMBRANE-BOUND LYTIC MUREIN TRANSGLYCOSYLASE F"/>
    <property type="match status" value="1"/>
</dbReference>
<dbReference type="InterPro" id="IPR006311">
    <property type="entry name" value="TAT_signal"/>
</dbReference>
<dbReference type="SUPFAM" id="SSF53850">
    <property type="entry name" value="Periplasmic binding protein-like II"/>
    <property type="match status" value="1"/>
</dbReference>
<dbReference type="PROSITE" id="PS51257">
    <property type="entry name" value="PROKAR_LIPOPROTEIN"/>
    <property type="match status" value="1"/>
</dbReference>
<keyword evidence="4" id="KW-1185">Reference proteome</keyword>
<accession>A0A1I0V9E3</accession>
<dbReference type="RefSeq" id="WP_091667844.1">
    <property type="nucleotide sequence ID" value="NZ_FOKG01000001.1"/>
</dbReference>
<feature type="domain" description="Solute-binding protein family 3/N-terminal" evidence="2">
    <location>
        <begin position="47"/>
        <end position="298"/>
    </location>
</feature>
<evidence type="ECO:0000313" key="3">
    <source>
        <dbReference type="EMBL" id="SFA72945.1"/>
    </source>
</evidence>
<dbReference type="PROSITE" id="PS51318">
    <property type="entry name" value="TAT"/>
    <property type="match status" value="1"/>
</dbReference>
<evidence type="ECO:0000259" key="2">
    <source>
        <dbReference type="SMART" id="SM00062"/>
    </source>
</evidence>
<proteinExistence type="predicted"/>
<dbReference type="PANTHER" id="PTHR35936:SF17">
    <property type="entry name" value="ARGININE-BINDING EXTRACELLULAR PROTEIN ARTP"/>
    <property type="match status" value="1"/>
</dbReference>